<dbReference type="Proteomes" id="UP000319783">
    <property type="component" value="Unassembled WGS sequence"/>
</dbReference>
<accession>A0A533QAB1</accession>
<protein>
    <submittedName>
        <fullName evidence="6">Putative DNA-binding protein</fullName>
    </submittedName>
</protein>
<proteinExistence type="predicted"/>
<evidence type="ECO:0000256" key="3">
    <source>
        <dbReference type="ARBA" id="ARBA00022833"/>
    </source>
</evidence>
<dbReference type="InterPro" id="IPR020458">
    <property type="entry name" value="Znf_DskA_TraR_CS"/>
</dbReference>
<dbReference type="PRINTS" id="PR00618">
    <property type="entry name" value="DKSAZNFINGER"/>
</dbReference>
<evidence type="ECO:0000256" key="2">
    <source>
        <dbReference type="ARBA" id="ARBA00022771"/>
    </source>
</evidence>
<dbReference type="PROSITE" id="PS01102">
    <property type="entry name" value="ZF_DKSA_1"/>
    <property type="match status" value="1"/>
</dbReference>
<dbReference type="SUPFAM" id="SSF109635">
    <property type="entry name" value="DnaK suppressor protein DksA, alpha-hairpin domain"/>
    <property type="match status" value="1"/>
</dbReference>
<evidence type="ECO:0000313" key="7">
    <source>
        <dbReference type="Proteomes" id="UP000319783"/>
    </source>
</evidence>
<evidence type="ECO:0000256" key="1">
    <source>
        <dbReference type="ARBA" id="ARBA00022723"/>
    </source>
</evidence>
<name>A0A533QAB1_9BACT</name>
<dbReference type="AlphaFoldDB" id="A0A533QAB1"/>
<dbReference type="InterPro" id="IPR000962">
    <property type="entry name" value="Znf_DskA_TraR"/>
</dbReference>
<feature type="domain" description="Zinc finger DksA/TraR C4-type" evidence="5">
    <location>
        <begin position="81"/>
        <end position="114"/>
    </location>
</feature>
<keyword evidence="2" id="KW-0863">Zinc-finger</keyword>
<dbReference type="InterPro" id="IPR020460">
    <property type="entry name" value="Znf_C4-type_bac"/>
</dbReference>
<gene>
    <name evidence="6" type="ORF">JETT_2070</name>
</gene>
<dbReference type="PANTHER" id="PTHR33823:SF4">
    <property type="entry name" value="GENERAL STRESS PROTEIN 16O"/>
    <property type="match status" value="1"/>
</dbReference>
<dbReference type="Gene3D" id="1.20.120.910">
    <property type="entry name" value="DksA, coiled-coil domain"/>
    <property type="match status" value="1"/>
</dbReference>
<dbReference type="GO" id="GO:0008270">
    <property type="term" value="F:zinc ion binding"/>
    <property type="evidence" value="ECO:0007669"/>
    <property type="project" value="UniProtKB-KW"/>
</dbReference>
<reference evidence="6 7" key="1">
    <citation type="submission" date="2019-04" db="EMBL/GenBank/DDBJ databases">
        <title>Genome of a novel bacterium Candidatus Jettenia ecosi reconstructed from metagenome of an anammox bioreactor.</title>
        <authorList>
            <person name="Mardanov A.V."/>
            <person name="Beletsky A.V."/>
            <person name="Ravin N.V."/>
            <person name="Botchkova E.A."/>
            <person name="Litti Y.V."/>
            <person name="Nozhevnikova A.N."/>
        </authorList>
    </citation>
    <scope>NUCLEOTIDE SEQUENCE [LARGE SCALE GENOMIC DNA]</scope>
    <source>
        <strain evidence="6">J2</strain>
    </source>
</reference>
<dbReference type="EMBL" id="SULG01000040">
    <property type="protein sequence ID" value="TLD41644.1"/>
    <property type="molecule type" value="Genomic_DNA"/>
</dbReference>
<dbReference type="PROSITE" id="PS51128">
    <property type="entry name" value="ZF_DKSA_2"/>
    <property type="match status" value="1"/>
</dbReference>
<dbReference type="PANTHER" id="PTHR33823">
    <property type="entry name" value="RNA POLYMERASE-BINDING TRANSCRIPTION FACTOR DKSA-RELATED"/>
    <property type="match status" value="1"/>
</dbReference>
<dbReference type="InterPro" id="IPR037187">
    <property type="entry name" value="DnaK_N"/>
</dbReference>
<evidence type="ECO:0000256" key="4">
    <source>
        <dbReference type="PROSITE-ProRule" id="PRU00510"/>
    </source>
</evidence>
<dbReference type="GO" id="GO:0003677">
    <property type="term" value="F:DNA binding"/>
    <property type="evidence" value="ECO:0007669"/>
    <property type="project" value="UniProtKB-KW"/>
</dbReference>
<organism evidence="6 7">
    <name type="scientific">Candidatus Jettenia ecosi</name>
    <dbReference type="NCBI Taxonomy" id="2494326"/>
    <lineage>
        <taxon>Bacteria</taxon>
        <taxon>Pseudomonadati</taxon>
        <taxon>Planctomycetota</taxon>
        <taxon>Candidatus Brocadiia</taxon>
        <taxon>Candidatus Brocadiales</taxon>
        <taxon>Candidatus Brocadiaceae</taxon>
        <taxon>Candidatus Jettenia</taxon>
    </lineage>
</organism>
<keyword evidence="6" id="KW-0238">DNA-binding</keyword>
<feature type="zinc finger region" description="dksA C4-type" evidence="4">
    <location>
        <begin position="84"/>
        <end position="108"/>
    </location>
</feature>
<dbReference type="Pfam" id="PF01258">
    <property type="entry name" value="zf-dskA_traR"/>
    <property type="match status" value="1"/>
</dbReference>
<comment type="caution">
    <text evidence="6">The sequence shown here is derived from an EMBL/GenBank/DDBJ whole genome shotgun (WGS) entry which is preliminary data.</text>
</comment>
<sequence length="162" mass="18899">MQKKELKQMENILLNKKNILLREVEERFKKYRDANNGKLTDIAEIASSVLNGDLEMLVAVEDVRELKQIEDALARIRAGHYGVCEQCGQPIKKARLKAIPFATLCVSCKEEEEREYYNEKTTQVKYEWEENMGSSETSELDDIDKRKLGNKIMEFEYDDNKN</sequence>
<keyword evidence="3" id="KW-0862">Zinc</keyword>
<dbReference type="SUPFAM" id="SSF57716">
    <property type="entry name" value="Glucocorticoid receptor-like (DNA-binding domain)"/>
    <property type="match status" value="1"/>
</dbReference>
<evidence type="ECO:0000313" key="6">
    <source>
        <dbReference type="EMBL" id="TLD41644.1"/>
    </source>
</evidence>
<keyword evidence="1" id="KW-0479">Metal-binding</keyword>
<evidence type="ECO:0000259" key="5">
    <source>
        <dbReference type="Pfam" id="PF01258"/>
    </source>
</evidence>